<protein>
    <recommendedName>
        <fullName evidence="5">DUF5683 domain-containing protein</fullName>
    </recommendedName>
</protein>
<proteinExistence type="predicted"/>
<evidence type="ECO:0000256" key="1">
    <source>
        <dbReference type="SAM" id="MobiDB-lite"/>
    </source>
</evidence>
<dbReference type="AlphaFoldDB" id="A0A538U8Y1"/>
<comment type="caution">
    <text evidence="3">The sequence shown here is derived from an EMBL/GenBank/DDBJ whole genome shotgun (WGS) entry which is preliminary data.</text>
</comment>
<accession>A0A538U8Y1</accession>
<feature type="signal peptide" evidence="2">
    <location>
        <begin position="1"/>
        <end position="21"/>
    </location>
</feature>
<feature type="region of interest" description="Disordered" evidence="1">
    <location>
        <begin position="72"/>
        <end position="105"/>
    </location>
</feature>
<keyword evidence="2" id="KW-0732">Signal</keyword>
<gene>
    <name evidence="3" type="ORF">E6K81_07685</name>
</gene>
<feature type="chain" id="PRO_5021721183" description="DUF5683 domain-containing protein" evidence="2">
    <location>
        <begin position="22"/>
        <end position="319"/>
    </location>
</feature>
<name>A0A538U8Y1_UNCEI</name>
<organism evidence="3 4">
    <name type="scientific">Eiseniibacteriota bacterium</name>
    <dbReference type="NCBI Taxonomy" id="2212470"/>
    <lineage>
        <taxon>Bacteria</taxon>
        <taxon>Candidatus Eiseniibacteriota</taxon>
    </lineage>
</organism>
<evidence type="ECO:0000313" key="3">
    <source>
        <dbReference type="EMBL" id="TMQ72355.1"/>
    </source>
</evidence>
<dbReference type="Proteomes" id="UP000319771">
    <property type="component" value="Unassembled WGS sequence"/>
</dbReference>
<evidence type="ECO:0008006" key="5">
    <source>
        <dbReference type="Google" id="ProtNLM"/>
    </source>
</evidence>
<evidence type="ECO:0000313" key="4">
    <source>
        <dbReference type="Proteomes" id="UP000319771"/>
    </source>
</evidence>
<evidence type="ECO:0000256" key="2">
    <source>
        <dbReference type="SAM" id="SignalP"/>
    </source>
</evidence>
<dbReference type="EMBL" id="VBPB01000111">
    <property type="protein sequence ID" value="TMQ72355.1"/>
    <property type="molecule type" value="Genomic_DNA"/>
</dbReference>
<reference evidence="3 4" key="1">
    <citation type="journal article" date="2019" name="Nat. Microbiol.">
        <title>Mediterranean grassland soil C-N compound turnover is dependent on rainfall and depth, and is mediated by genomically divergent microorganisms.</title>
        <authorList>
            <person name="Diamond S."/>
            <person name="Andeer P.F."/>
            <person name="Li Z."/>
            <person name="Crits-Christoph A."/>
            <person name="Burstein D."/>
            <person name="Anantharaman K."/>
            <person name="Lane K.R."/>
            <person name="Thomas B.C."/>
            <person name="Pan C."/>
            <person name="Northen T.R."/>
            <person name="Banfield J.F."/>
        </authorList>
    </citation>
    <scope>NUCLEOTIDE SEQUENCE [LARGE SCALE GENOMIC DNA]</scope>
    <source>
        <strain evidence="3">WS_11</strain>
    </source>
</reference>
<sequence>MGARSPGAVAIGLLLALAVPAAGEPAASTAGAWSLAAPAPVFGAPSARPGPASGSAFASPSALVDDGGLLAARGMGTRTDKPKQPKEAPAPKPGEPGAAKADSLAPTRHRAALPRVLSGQRARIMLQSLTVPGWGEATLGQKRSALAFGLLEAGIWGSFTAFRIQERMRRETYQRTASLYAGIDLSHRDEEYRRVVGFYISSDEYNQLVVRRNAANLYFGDPAAYDAYIAEHELKGDQAWSWDSEASLRRYRTERQATQRAIKRAHDALAAALISRLVSMIHASAGAIRRDAAPTSFHLEYRPDDVDPSSFHLGLRADF</sequence>